<sequence length="166" mass="18718">MTHIISRPPAFSQHEPRLNGFESSHSSCSPPYFGSRSPYCSDSPPTSKSNRFNEAAKPQAKFAAVVRIPSIPEKRHASIDLEMMRMKNKGGMSKSDYKTKMDAIYNSSTIASKDKHKQMIAVNEKWNSSLDANVIDVHSLHQQHIAIVLAKNIKEWEMAPLEKYLC</sequence>
<keyword evidence="3" id="KW-1185">Reference proteome</keyword>
<gene>
    <name evidence="2" type="primary">WBGene00276014</name>
</gene>
<evidence type="ECO:0000313" key="3">
    <source>
        <dbReference type="Proteomes" id="UP000005239"/>
    </source>
</evidence>
<proteinExistence type="predicted"/>
<feature type="region of interest" description="Disordered" evidence="1">
    <location>
        <begin position="1"/>
        <end position="55"/>
    </location>
</feature>
<protein>
    <submittedName>
        <fullName evidence="2">Smr domain-containing protein</fullName>
    </submittedName>
</protein>
<name>A0A8R1UUV4_PRIPA</name>
<accession>A0A8R1UUV4</accession>
<evidence type="ECO:0000256" key="1">
    <source>
        <dbReference type="SAM" id="MobiDB-lite"/>
    </source>
</evidence>
<feature type="compositionally biased region" description="Polar residues" evidence="1">
    <location>
        <begin position="38"/>
        <end position="52"/>
    </location>
</feature>
<dbReference type="AlphaFoldDB" id="A0A8R1UUV4"/>
<dbReference type="Proteomes" id="UP000005239">
    <property type="component" value="Unassembled WGS sequence"/>
</dbReference>
<reference evidence="3" key="1">
    <citation type="journal article" date="2008" name="Nat. Genet.">
        <title>The Pristionchus pacificus genome provides a unique perspective on nematode lifestyle and parasitism.</title>
        <authorList>
            <person name="Dieterich C."/>
            <person name="Clifton S.W."/>
            <person name="Schuster L.N."/>
            <person name="Chinwalla A."/>
            <person name="Delehaunty K."/>
            <person name="Dinkelacker I."/>
            <person name="Fulton L."/>
            <person name="Fulton R."/>
            <person name="Godfrey J."/>
            <person name="Minx P."/>
            <person name="Mitreva M."/>
            <person name="Roeseler W."/>
            <person name="Tian H."/>
            <person name="Witte H."/>
            <person name="Yang S.P."/>
            <person name="Wilson R.K."/>
            <person name="Sommer R.J."/>
        </authorList>
    </citation>
    <scope>NUCLEOTIDE SEQUENCE [LARGE SCALE GENOMIC DNA]</scope>
    <source>
        <strain evidence="3">PS312</strain>
    </source>
</reference>
<dbReference type="EnsemblMetazoa" id="PPA37645b.1">
    <property type="protein sequence ID" value="PPA37645b.1"/>
    <property type="gene ID" value="WBGene00276014"/>
</dbReference>
<organism evidence="2 3">
    <name type="scientific">Pristionchus pacificus</name>
    <name type="common">Parasitic nematode worm</name>
    <dbReference type="NCBI Taxonomy" id="54126"/>
    <lineage>
        <taxon>Eukaryota</taxon>
        <taxon>Metazoa</taxon>
        <taxon>Ecdysozoa</taxon>
        <taxon>Nematoda</taxon>
        <taxon>Chromadorea</taxon>
        <taxon>Rhabditida</taxon>
        <taxon>Rhabditina</taxon>
        <taxon>Diplogasteromorpha</taxon>
        <taxon>Diplogasteroidea</taxon>
        <taxon>Neodiplogasteridae</taxon>
        <taxon>Pristionchus</taxon>
    </lineage>
</organism>
<reference evidence="2" key="2">
    <citation type="submission" date="2022-06" db="UniProtKB">
        <authorList>
            <consortium name="EnsemblMetazoa"/>
        </authorList>
    </citation>
    <scope>IDENTIFICATION</scope>
    <source>
        <strain evidence="2">PS312</strain>
    </source>
</reference>
<evidence type="ECO:0000313" key="2">
    <source>
        <dbReference type="EnsemblMetazoa" id="PPA37645b.1"/>
    </source>
</evidence>